<gene>
    <name evidence="2" type="ORF">C4B25_01170</name>
</gene>
<reference evidence="2 3" key="1">
    <citation type="submission" date="2018-02" db="EMBL/GenBank/DDBJ databases">
        <title>Mycoplasma marinum and Mycoplasma todarodis sp. nov., moderately halophilic and psychrotolerant mycoplasmas isolated from cephalopods.</title>
        <authorList>
            <person name="Viver T."/>
        </authorList>
    </citation>
    <scope>NUCLEOTIDE SEQUENCE [LARGE SCALE GENOMIC DNA]</scope>
    <source>
        <strain evidence="2 3">5H</strain>
    </source>
</reference>
<keyword evidence="1" id="KW-0812">Transmembrane</keyword>
<feature type="transmembrane region" description="Helical" evidence="1">
    <location>
        <begin position="67"/>
        <end position="83"/>
    </location>
</feature>
<keyword evidence="1" id="KW-0472">Membrane</keyword>
<sequence length="146" mass="17785">MEKEKLELLIKEMKAEIKEELREEILQELNRKIKPTKGENFDFNAYKDQVVADDIRKAEEFIDTNHWYWYIPIIGYFIYMYHMNQALTSIDRGVLRKKINKASLPWLWVDIPFAYFVPIMILFNYWPWRTRAVFRKAIEMTKGNIE</sequence>
<dbReference type="AlphaFoldDB" id="A0A4R0XM27"/>
<name>A0A4R0XM27_9MOLU</name>
<feature type="transmembrane region" description="Helical" evidence="1">
    <location>
        <begin position="104"/>
        <end position="126"/>
    </location>
</feature>
<proteinExistence type="predicted"/>
<organism evidence="2 3">
    <name type="scientific">Mycoplasma todarodis</name>
    <dbReference type="NCBI Taxonomy" id="1937191"/>
    <lineage>
        <taxon>Bacteria</taxon>
        <taxon>Bacillati</taxon>
        <taxon>Mycoplasmatota</taxon>
        <taxon>Mollicutes</taxon>
        <taxon>Mycoplasmataceae</taxon>
        <taxon>Mycoplasma</taxon>
    </lineage>
</organism>
<dbReference type="Proteomes" id="UP000291072">
    <property type="component" value="Unassembled WGS sequence"/>
</dbReference>
<accession>A0A4R0XM27</accession>
<protein>
    <submittedName>
        <fullName evidence="2">Uncharacterized protein</fullName>
    </submittedName>
</protein>
<comment type="caution">
    <text evidence="2">The sequence shown here is derived from an EMBL/GenBank/DDBJ whole genome shotgun (WGS) entry which is preliminary data.</text>
</comment>
<evidence type="ECO:0000256" key="1">
    <source>
        <dbReference type="SAM" id="Phobius"/>
    </source>
</evidence>
<keyword evidence="1" id="KW-1133">Transmembrane helix</keyword>
<keyword evidence="3" id="KW-1185">Reference proteome</keyword>
<dbReference type="RefSeq" id="WP_131613236.1">
    <property type="nucleotide sequence ID" value="NZ_PSZP01000005.1"/>
</dbReference>
<evidence type="ECO:0000313" key="3">
    <source>
        <dbReference type="Proteomes" id="UP000291072"/>
    </source>
</evidence>
<evidence type="ECO:0000313" key="2">
    <source>
        <dbReference type="EMBL" id="TCG11574.1"/>
    </source>
</evidence>
<dbReference type="EMBL" id="PSZP01000005">
    <property type="protein sequence ID" value="TCG11574.1"/>
    <property type="molecule type" value="Genomic_DNA"/>
</dbReference>